<feature type="compositionally biased region" description="Low complexity" evidence="1">
    <location>
        <begin position="39"/>
        <end position="51"/>
    </location>
</feature>
<evidence type="ECO:0000259" key="3">
    <source>
        <dbReference type="Pfam" id="PF10708"/>
    </source>
</evidence>
<keyword evidence="2" id="KW-1133">Transmembrane helix</keyword>
<proteinExistence type="predicted"/>
<dbReference type="InterPro" id="IPR018929">
    <property type="entry name" value="DUF2510"/>
</dbReference>
<feature type="region of interest" description="Disordered" evidence="1">
    <location>
        <begin position="1"/>
        <end position="74"/>
    </location>
</feature>
<evidence type="ECO:0000313" key="5">
    <source>
        <dbReference type="Proteomes" id="UP001432209"/>
    </source>
</evidence>
<gene>
    <name evidence="4" type="ORF">OG442_01150</name>
</gene>
<evidence type="ECO:0000256" key="2">
    <source>
        <dbReference type="SAM" id="Phobius"/>
    </source>
</evidence>
<name>A0ABZ1ZUX7_STRNV</name>
<feature type="compositionally biased region" description="Pro residues" evidence="1">
    <location>
        <begin position="58"/>
        <end position="70"/>
    </location>
</feature>
<keyword evidence="2" id="KW-0812">Transmembrane</keyword>
<reference evidence="4" key="1">
    <citation type="submission" date="2022-10" db="EMBL/GenBank/DDBJ databases">
        <title>The complete genomes of actinobacterial strains from the NBC collection.</title>
        <authorList>
            <person name="Joergensen T.S."/>
            <person name="Alvarez Arevalo M."/>
            <person name="Sterndorff E.B."/>
            <person name="Faurdal D."/>
            <person name="Vuksanovic O."/>
            <person name="Mourched A.-S."/>
            <person name="Charusanti P."/>
            <person name="Shaw S."/>
            <person name="Blin K."/>
            <person name="Weber T."/>
        </authorList>
    </citation>
    <scope>NUCLEOTIDE SEQUENCE</scope>
    <source>
        <strain evidence="4">NBC_01432</strain>
    </source>
</reference>
<sequence>MTQTTPPGWYPDPGHDGEGPPQERWWDGSVWTDMVRSDSATAWSAPSAPGAPSGPGAPGIPPYPSAPPPGTGKRGKRIALAVTAAVVVLAVVGGFLLLGDDGDDTADKASTTPSGAPSSPGRERPAPDGSQPPGGPEAPDGGEGGSGGPQQEIPTEDGYATDMASGISIPVPKGWSGQSGPVGAGVTTGEHPCPGNPDQSCVRGGVNSVPAVALEIKATTAKAAAEADIKKNAEESYGGESYGEISSHEELKSEAVTVAGKKGYLVRWKVVTGKGDDGYVQSLAFPSPASGAQEMLIIVRSGFDINDKAPKLPVMDEIIGGIKVAAGGGGTGQKV</sequence>
<dbReference type="Pfam" id="PF10708">
    <property type="entry name" value="DUF2510"/>
    <property type="match status" value="1"/>
</dbReference>
<feature type="transmembrane region" description="Helical" evidence="2">
    <location>
        <begin position="78"/>
        <end position="98"/>
    </location>
</feature>
<feature type="region of interest" description="Disordered" evidence="1">
    <location>
        <begin position="106"/>
        <end position="181"/>
    </location>
</feature>
<dbReference type="EMBL" id="CP109495">
    <property type="protein sequence ID" value="WUX50277.1"/>
    <property type="molecule type" value="Genomic_DNA"/>
</dbReference>
<accession>A0ABZ1ZUX7</accession>
<dbReference type="Proteomes" id="UP001432209">
    <property type="component" value="Chromosome"/>
</dbReference>
<organism evidence="4 5">
    <name type="scientific">Streptomyces niveus</name>
    <name type="common">Streptomyces spheroides</name>
    <dbReference type="NCBI Taxonomy" id="193462"/>
    <lineage>
        <taxon>Bacteria</taxon>
        <taxon>Bacillati</taxon>
        <taxon>Actinomycetota</taxon>
        <taxon>Actinomycetes</taxon>
        <taxon>Kitasatosporales</taxon>
        <taxon>Streptomycetaceae</taxon>
        <taxon>Streptomyces</taxon>
    </lineage>
</organism>
<dbReference type="RefSeq" id="WP_329073844.1">
    <property type="nucleotide sequence ID" value="NZ_CP108849.2"/>
</dbReference>
<feature type="domain" description="DUF2510" evidence="3">
    <location>
        <begin position="7"/>
        <end position="40"/>
    </location>
</feature>
<protein>
    <submittedName>
        <fullName evidence="4">DUF2510 domain-containing protein</fullName>
    </submittedName>
</protein>
<evidence type="ECO:0000313" key="4">
    <source>
        <dbReference type="EMBL" id="WUX50277.1"/>
    </source>
</evidence>
<evidence type="ECO:0000256" key="1">
    <source>
        <dbReference type="SAM" id="MobiDB-lite"/>
    </source>
</evidence>
<keyword evidence="5" id="KW-1185">Reference proteome</keyword>
<feature type="compositionally biased region" description="Low complexity" evidence="1">
    <location>
        <begin position="109"/>
        <end position="120"/>
    </location>
</feature>
<keyword evidence="2" id="KW-0472">Membrane</keyword>